<evidence type="ECO:0000313" key="3">
    <source>
        <dbReference type="Proteomes" id="UP000823405"/>
    </source>
</evidence>
<evidence type="ECO:0000256" key="1">
    <source>
        <dbReference type="SAM" id="MobiDB-lite"/>
    </source>
</evidence>
<accession>A0A9P6UJZ7</accession>
<keyword evidence="3" id="KW-1185">Reference proteome</keyword>
<name>A0A9P6UJZ7_9FUNG</name>
<dbReference type="EMBL" id="JAAAIN010001136">
    <property type="protein sequence ID" value="KAG0306516.1"/>
    <property type="molecule type" value="Genomic_DNA"/>
</dbReference>
<gene>
    <name evidence="2" type="ORF">BGZ97_000721</name>
</gene>
<comment type="caution">
    <text evidence="2">The sequence shown here is derived from an EMBL/GenBank/DDBJ whole genome shotgun (WGS) entry which is preliminary data.</text>
</comment>
<feature type="compositionally biased region" description="Basic and acidic residues" evidence="1">
    <location>
        <begin position="1"/>
        <end position="10"/>
    </location>
</feature>
<feature type="non-terminal residue" evidence="2">
    <location>
        <position position="278"/>
    </location>
</feature>
<feature type="compositionally biased region" description="Low complexity" evidence="1">
    <location>
        <begin position="11"/>
        <end position="21"/>
    </location>
</feature>
<feature type="compositionally biased region" description="Basic and acidic residues" evidence="1">
    <location>
        <begin position="213"/>
        <end position="232"/>
    </location>
</feature>
<feature type="region of interest" description="Disordered" evidence="1">
    <location>
        <begin position="86"/>
        <end position="123"/>
    </location>
</feature>
<sequence>MSSKQHDKQQLQEQQQQQTQKLRSASPSPSHQRDNSDLDLQKSQDRQLDNYQQILQSKYEQADYNTLSSVRLRTFPLLPLRQQAHQYSPPFRYESTKQQSPRRHPQHRTSRSTTPASPAMPHLDIHDTRQQEPRHRHGPPLLQQQQQYEETRCLHFNRYPRQTSPAKSHSCSPSWPSEQSNDQSEDRQQEGDYQYQRDEERVLEQMRCYSAHDEQACRQDRHDQDQRDKVEALEQSPVHGMHQGQALQSESHSQAHLKKAPQRECRSQDHEGKENRQP</sequence>
<feature type="compositionally biased region" description="Basic and acidic residues" evidence="1">
    <location>
        <begin position="31"/>
        <end position="48"/>
    </location>
</feature>
<organism evidence="2 3">
    <name type="scientific">Linnemannia gamsii</name>
    <dbReference type="NCBI Taxonomy" id="64522"/>
    <lineage>
        <taxon>Eukaryota</taxon>
        <taxon>Fungi</taxon>
        <taxon>Fungi incertae sedis</taxon>
        <taxon>Mucoromycota</taxon>
        <taxon>Mortierellomycotina</taxon>
        <taxon>Mortierellomycetes</taxon>
        <taxon>Mortierellales</taxon>
        <taxon>Mortierellaceae</taxon>
        <taxon>Linnemannia</taxon>
    </lineage>
</organism>
<protein>
    <submittedName>
        <fullName evidence="2">Uncharacterized protein</fullName>
    </submittedName>
</protein>
<feature type="compositionally biased region" description="Basic and acidic residues" evidence="1">
    <location>
        <begin position="261"/>
        <end position="278"/>
    </location>
</feature>
<proteinExistence type="predicted"/>
<feature type="compositionally biased region" description="Polar residues" evidence="1">
    <location>
        <begin position="245"/>
        <end position="254"/>
    </location>
</feature>
<reference evidence="2" key="1">
    <citation type="journal article" date="2020" name="Fungal Divers.">
        <title>Resolving the Mortierellaceae phylogeny through synthesis of multi-gene phylogenetics and phylogenomics.</title>
        <authorList>
            <person name="Vandepol N."/>
            <person name="Liber J."/>
            <person name="Desiro A."/>
            <person name="Na H."/>
            <person name="Kennedy M."/>
            <person name="Barry K."/>
            <person name="Grigoriev I.V."/>
            <person name="Miller A.N."/>
            <person name="O'Donnell K."/>
            <person name="Stajich J.E."/>
            <person name="Bonito G."/>
        </authorList>
    </citation>
    <scope>NUCLEOTIDE SEQUENCE</scope>
    <source>
        <strain evidence="2">NVP60</strain>
    </source>
</reference>
<feature type="compositionally biased region" description="Basic residues" evidence="1">
    <location>
        <begin position="100"/>
        <end position="110"/>
    </location>
</feature>
<feature type="region of interest" description="Disordered" evidence="1">
    <location>
        <begin position="213"/>
        <end position="278"/>
    </location>
</feature>
<feature type="compositionally biased region" description="Polar residues" evidence="1">
    <location>
        <begin position="161"/>
        <end position="182"/>
    </location>
</feature>
<dbReference type="Proteomes" id="UP000823405">
    <property type="component" value="Unassembled WGS sequence"/>
</dbReference>
<feature type="region of interest" description="Disordered" evidence="1">
    <location>
        <begin position="161"/>
        <end position="199"/>
    </location>
</feature>
<feature type="region of interest" description="Disordered" evidence="1">
    <location>
        <begin position="1"/>
        <end position="51"/>
    </location>
</feature>
<feature type="compositionally biased region" description="Basic and acidic residues" evidence="1">
    <location>
        <begin position="184"/>
        <end position="199"/>
    </location>
</feature>
<evidence type="ECO:0000313" key="2">
    <source>
        <dbReference type="EMBL" id="KAG0306516.1"/>
    </source>
</evidence>
<dbReference type="AlphaFoldDB" id="A0A9P6UJZ7"/>